<dbReference type="Proteomes" id="UP000230233">
    <property type="component" value="Chromosome IV"/>
</dbReference>
<dbReference type="AlphaFoldDB" id="A0A2G5UE08"/>
<sequence length="415" mass="46882">MVHQLVFITDPLVKNKYLSTCSSEEIIESYLNIGCEVGLFSLPNLIRLYTQTDTRPDIKWFQKITSGKEVPMDDFDRSTPITSVRKERGRVLMHQNKPVQVDGANIVFKFAFLFRTKNGFQEVLVGDEKSKTFFTRKVANLDNIINYCNERNMTQKSFIVKCEQNCNAKVVVTNLQKLTYATASEELYKICLSMGNRTTSLNKSSEDKLPSSSTSQNNNENVSPMKSPPDGKHSDELGFSFSGNVAEINPVLTGKTQNEWVQLVKKVDKHRYSRLVSIYADPLNVPNEQMYTEWKQYETYPIPTGMSLKVSSSGELIRKRSGTDNQWRAVVVNSKRIHVNVMITEWDDKNNLVATIVDEECKRLLVCSDAPIDCLPDEDSCSVGNESSYLNTTGLTIEAELVDDGKAKTNEKVSS</sequence>
<comment type="caution">
    <text evidence="2">The sequence shown here is derived from an EMBL/GenBank/DDBJ whole genome shotgun (WGS) entry which is preliminary data.</text>
</comment>
<feature type="compositionally biased region" description="Polar residues" evidence="1">
    <location>
        <begin position="210"/>
        <end position="224"/>
    </location>
</feature>
<keyword evidence="3" id="KW-1185">Reference proteome</keyword>
<accession>A0A2G5UE08</accession>
<organism evidence="2 3">
    <name type="scientific">Caenorhabditis nigoni</name>
    <dbReference type="NCBI Taxonomy" id="1611254"/>
    <lineage>
        <taxon>Eukaryota</taxon>
        <taxon>Metazoa</taxon>
        <taxon>Ecdysozoa</taxon>
        <taxon>Nematoda</taxon>
        <taxon>Chromadorea</taxon>
        <taxon>Rhabditida</taxon>
        <taxon>Rhabditina</taxon>
        <taxon>Rhabditomorpha</taxon>
        <taxon>Rhabditoidea</taxon>
        <taxon>Rhabditidae</taxon>
        <taxon>Peloderinae</taxon>
        <taxon>Caenorhabditis</taxon>
    </lineage>
</organism>
<evidence type="ECO:0000313" key="3">
    <source>
        <dbReference type="Proteomes" id="UP000230233"/>
    </source>
</evidence>
<reference evidence="3" key="1">
    <citation type="submission" date="2017-10" db="EMBL/GenBank/DDBJ databases">
        <title>Rapid genome shrinkage in a self-fertile nematode reveals novel sperm competition proteins.</title>
        <authorList>
            <person name="Yin D."/>
            <person name="Schwarz E.M."/>
            <person name="Thomas C.G."/>
            <person name="Felde R.L."/>
            <person name="Korf I.F."/>
            <person name="Cutter A.D."/>
            <person name="Schartner C.M."/>
            <person name="Ralston E.J."/>
            <person name="Meyer B.J."/>
            <person name="Haag E.S."/>
        </authorList>
    </citation>
    <scope>NUCLEOTIDE SEQUENCE [LARGE SCALE GENOMIC DNA]</scope>
    <source>
        <strain evidence="3">JU1422</strain>
    </source>
</reference>
<feature type="region of interest" description="Disordered" evidence="1">
    <location>
        <begin position="200"/>
        <end position="236"/>
    </location>
</feature>
<proteinExistence type="predicted"/>
<evidence type="ECO:0000256" key="1">
    <source>
        <dbReference type="SAM" id="MobiDB-lite"/>
    </source>
</evidence>
<gene>
    <name evidence="2" type="primary">Cnig_chr_IV.g16289</name>
    <name evidence="2" type="ORF">B9Z55_016289</name>
</gene>
<protein>
    <submittedName>
        <fullName evidence="2">Uncharacterized protein</fullName>
    </submittedName>
</protein>
<dbReference type="EMBL" id="PDUG01000004">
    <property type="protein sequence ID" value="PIC37772.1"/>
    <property type="molecule type" value="Genomic_DNA"/>
</dbReference>
<name>A0A2G5UE08_9PELO</name>
<evidence type="ECO:0000313" key="2">
    <source>
        <dbReference type="EMBL" id="PIC37772.1"/>
    </source>
</evidence>